<dbReference type="PANTHER" id="PTHR12526">
    <property type="entry name" value="GLYCOSYLTRANSFERASE"/>
    <property type="match status" value="1"/>
</dbReference>
<protein>
    <recommendedName>
        <fullName evidence="3">Glycosyltransferase</fullName>
    </recommendedName>
</protein>
<dbReference type="AlphaFoldDB" id="A0A920C8N9"/>
<gene>
    <name evidence="1" type="ORF">J2TS6_12710</name>
</gene>
<evidence type="ECO:0000313" key="1">
    <source>
        <dbReference type="EMBL" id="GIO30130.1"/>
    </source>
</evidence>
<accession>A0A920C8N9</accession>
<dbReference type="Gene3D" id="3.40.50.2000">
    <property type="entry name" value="Glycogen Phosphorylase B"/>
    <property type="match status" value="1"/>
</dbReference>
<dbReference type="RefSeq" id="WP_160039993.1">
    <property type="nucleotide sequence ID" value="NZ_BORQ01000001.1"/>
</dbReference>
<dbReference type="Pfam" id="PF13692">
    <property type="entry name" value="Glyco_trans_1_4"/>
    <property type="match status" value="1"/>
</dbReference>
<evidence type="ECO:0008006" key="3">
    <source>
        <dbReference type="Google" id="ProtNLM"/>
    </source>
</evidence>
<dbReference type="PANTHER" id="PTHR12526:SF630">
    <property type="entry name" value="GLYCOSYLTRANSFERASE"/>
    <property type="match status" value="1"/>
</dbReference>
<dbReference type="EMBL" id="BORQ01000001">
    <property type="protein sequence ID" value="GIO30130.1"/>
    <property type="molecule type" value="Genomic_DNA"/>
</dbReference>
<keyword evidence="2" id="KW-1185">Reference proteome</keyword>
<dbReference type="SUPFAM" id="SSF53756">
    <property type="entry name" value="UDP-Glycosyltransferase/glycogen phosphorylase"/>
    <property type="match status" value="1"/>
</dbReference>
<evidence type="ECO:0000313" key="2">
    <source>
        <dbReference type="Proteomes" id="UP000679779"/>
    </source>
</evidence>
<sequence>MKKVVFADFVEYNDPNSKLGNYHYCNAFIRDGYEALWVSNSYNGLIYLKNKQDYKFKKSISTAQRHELAPRIYGFSAFASRLYGNYLFSRNPHIALHQERYIRPNVRETLRQLHFDKADILWISNPKLYWLTNVVDYGKLVYRVADDYSKFKEFPNIEVVENHLLSKADLILATSQKLVDKVTQKGYRAFLVNNGVEYEHFAPETTPEPAEYAASRRMRVIYVGAIKYWFDVDAIETLAKETDADIYLVGKVETDLSKLKPLENVHILGGRPYASIPGYLKHADVAVIPFKKMEATDAVSPIKLYEYCSAGTAVVTTDMEEVRRMNAPVYIAKDQEDFVRGVKAYLRDGYDRTPLTDFGKNNSWYKRYQSIQQLLAEKALVHK</sequence>
<name>A0A920C8N9_9BACL</name>
<comment type="caution">
    <text evidence="1">The sequence shown here is derived from an EMBL/GenBank/DDBJ whole genome shotgun (WGS) entry which is preliminary data.</text>
</comment>
<proteinExistence type="predicted"/>
<organism evidence="1 2">
    <name type="scientific">Paenibacillus albilobatus</name>
    <dbReference type="NCBI Taxonomy" id="2716884"/>
    <lineage>
        <taxon>Bacteria</taxon>
        <taxon>Bacillati</taxon>
        <taxon>Bacillota</taxon>
        <taxon>Bacilli</taxon>
        <taxon>Bacillales</taxon>
        <taxon>Paenibacillaceae</taxon>
        <taxon>Paenibacillus</taxon>
    </lineage>
</organism>
<dbReference type="Proteomes" id="UP000679779">
    <property type="component" value="Unassembled WGS sequence"/>
</dbReference>
<reference evidence="1" key="1">
    <citation type="submission" date="2021-03" db="EMBL/GenBank/DDBJ databases">
        <title>Antimicrobial resistance genes in bacteria isolated from Japanese honey, and their potential for conferring macrolide and lincosamide resistance in the American foulbrood pathogen Paenibacillus larvae.</title>
        <authorList>
            <person name="Okamoto M."/>
            <person name="Kumagai M."/>
            <person name="Kanamori H."/>
            <person name="Takamatsu D."/>
        </authorList>
    </citation>
    <scope>NUCLEOTIDE SEQUENCE</scope>
    <source>
        <strain evidence="1">J2TS6</strain>
    </source>
</reference>